<keyword evidence="1" id="KW-0812">Transmembrane</keyword>
<feature type="transmembrane region" description="Helical" evidence="1">
    <location>
        <begin position="22"/>
        <end position="48"/>
    </location>
</feature>
<name>A0A0D8ZY65_9CYAN</name>
<gene>
    <name evidence="3" type="ORF">UH38_01955</name>
</gene>
<evidence type="ECO:0000313" key="4">
    <source>
        <dbReference type="Proteomes" id="UP000032452"/>
    </source>
</evidence>
<keyword evidence="1" id="KW-1133">Transmembrane helix</keyword>
<feature type="transmembrane region" description="Helical" evidence="1">
    <location>
        <begin position="144"/>
        <end position="166"/>
    </location>
</feature>
<evidence type="ECO:0000256" key="1">
    <source>
        <dbReference type="SAM" id="Phobius"/>
    </source>
</evidence>
<feature type="transmembrane region" description="Helical" evidence="1">
    <location>
        <begin position="269"/>
        <end position="288"/>
    </location>
</feature>
<feature type="transmembrane region" description="Helical" evidence="1">
    <location>
        <begin position="107"/>
        <end position="132"/>
    </location>
</feature>
<dbReference type="GO" id="GO:0004175">
    <property type="term" value="F:endopeptidase activity"/>
    <property type="evidence" value="ECO:0007669"/>
    <property type="project" value="UniProtKB-ARBA"/>
</dbReference>
<keyword evidence="4" id="KW-1185">Reference proteome</keyword>
<dbReference type="InterPro" id="IPR003675">
    <property type="entry name" value="Rce1/LyrA-like_dom"/>
</dbReference>
<dbReference type="PANTHER" id="PTHR39430">
    <property type="entry name" value="MEMBRANE-ASSOCIATED PROTEASE-RELATED"/>
    <property type="match status" value="1"/>
</dbReference>
<dbReference type="Proteomes" id="UP000032452">
    <property type="component" value="Unassembled WGS sequence"/>
</dbReference>
<dbReference type="Pfam" id="PF02517">
    <property type="entry name" value="Rce1-like"/>
    <property type="match status" value="1"/>
</dbReference>
<proteinExistence type="predicted"/>
<dbReference type="EMBL" id="JYON01000001">
    <property type="protein sequence ID" value="KJH73688.1"/>
    <property type="molecule type" value="Genomic_DNA"/>
</dbReference>
<dbReference type="STRING" id="1618023.UH38_01955"/>
<keyword evidence="1" id="KW-0472">Membrane</keyword>
<evidence type="ECO:0000313" key="3">
    <source>
        <dbReference type="EMBL" id="KJH73688.1"/>
    </source>
</evidence>
<evidence type="ECO:0000259" key="2">
    <source>
        <dbReference type="Pfam" id="PF02517"/>
    </source>
</evidence>
<dbReference type="AlphaFoldDB" id="A0A0D8ZY65"/>
<feature type="domain" description="CAAX prenyl protease 2/Lysostaphin resistance protein A-like" evidence="2">
    <location>
        <begin position="150"/>
        <end position="240"/>
    </location>
</feature>
<comment type="caution">
    <text evidence="3">The sequence shown here is derived from an EMBL/GenBank/DDBJ whole genome shotgun (WGS) entry which is preliminary data.</text>
</comment>
<sequence>MVSNLPVAKLFLLSFGSELPVAAIRVIGFFAAWVSLWLPLAIASTIILQKIKVLAASWQPFNPITTEQKLPLLASLYLIAPLVLWGANRVIGYSFADYGAIVNWSTLQFLGVGFGIGVVGLAILFGGQTVLGWVKWQQIPKQQIISVSLPILPLAIWISGIEELIFRGFVFTQLQQEYSVVISAAICSLIFALLHLIWEQTETKPQLAGLWLMGMVLVLARYINSGSLGLAWGLHSGWVWAIATLDTAGLVTYTGNAPEWITGKYGKPLAGIAGIIFLAATGAILWLVRRG</sequence>
<feature type="transmembrane region" description="Helical" evidence="1">
    <location>
        <begin position="238"/>
        <end position="257"/>
    </location>
</feature>
<dbReference type="GO" id="GO:0080120">
    <property type="term" value="P:CAAX-box protein maturation"/>
    <property type="evidence" value="ECO:0007669"/>
    <property type="project" value="UniProtKB-ARBA"/>
</dbReference>
<feature type="transmembrane region" description="Helical" evidence="1">
    <location>
        <begin position="210"/>
        <end position="232"/>
    </location>
</feature>
<feature type="transmembrane region" description="Helical" evidence="1">
    <location>
        <begin position="178"/>
        <end position="198"/>
    </location>
</feature>
<accession>A0A0D8ZY65</accession>
<dbReference type="PATRIC" id="fig|1618023.3.peg.1638"/>
<dbReference type="PANTHER" id="PTHR39430:SF1">
    <property type="entry name" value="PROTEASE"/>
    <property type="match status" value="1"/>
</dbReference>
<protein>
    <submittedName>
        <fullName evidence="3">Abortive phage infection protein</fullName>
    </submittedName>
</protein>
<reference evidence="3 4" key="1">
    <citation type="submission" date="2015-02" db="EMBL/GenBank/DDBJ databases">
        <title>Draft genome of a novel marine cyanobacterium (Chroococcales) isolated from South Atlantic Ocean.</title>
        <authorList>
            <person name="Rigonato J."/>
            <person name="Alvarenga D.O."/>
            <person name="Branco L.H."/>
            <person name="Varani A.M."/>
            <person name="Brandini F.P."/>
            <person name="Fiore M.F."/>
        </authorList>
    </citation>
    <scope>NUCLEOTIDE SEQUENCE [LARGE SCALE GENOMIC DNA]</scope>
    <source>
        <strain evidence="3 4">CENA595</strain>
    </source>
</reference>
<feature type="transmembrane region" description="Helical" evidence="1">
    <location>
        <begin position="69"/>
        <end position="87"/>
    </location>
</feature>
<organism evidence="3 4">
    <name type="scientific">Aliterella atlantica CENA595</name>
    <dbReference type="NCBI Taxonomy" id="1618023"/>
    <lineage>
        <taxon>Bacteria</taxon>
        <taxon>Bacillati</taxon>
        <taxon>Cyanobacteriota</taxon>
        <taxon>Cyanophyceae</taxon>
        <taxon>Chroococcidiopsidales</taxon>
        <taxon>Aliterellaceae</taxon>
        <taxon>Aliterella</taxon>
    </lineage>
</organism>